<dbReference type="Pfam" id="PF21387">
    <property type="entry name" value="Gp6_C-I"/>
    <property type="match status" value="1"/>
</dbReference>
<dbReference type="Gene3D" id="3.30.300.200">
    <property type="match status" value="1"/>
</dbReference>
<evidence type="ECO:0000313" key="3">
    <source>
        <dbReference type="EMBL" id="SVA43056.1"/>
    </source>
</evidence>
<evidence type="ECO:0000259" key="2">
    <source>
        <dbReference type="Pfam" id="PF21387"/>
    </source>
</evidence>
<sequence>MATKLEISELDFDGIKANLKTFLSQQDEFTDYNFEGSGMSVLLDTLAYNTHYLAYNANMLANEMYLDSADLRSSVVSLAKQVGYTPTSCTSSTAVLDVLVNNASGASLTMSRGTKFTTTVDGQSYSFVNNADVSITPASGVYQFNDLTVYEGSYLNYKYTVSTSDIDQRFIIPNDSVDTTTLTVKVQESSSDSTTSTYALATGITALDSTSKVYFLQEVEGGRFEVYFGDGVLGKAVADGNIVILDYINCNRDAPNGASSFTLSGTIGGFSSATITTDSNATGGTGLESISSIKYNAPRDYTAQDRAVTAEDYKVLVKSLYANAQAVQVYGGEDAETPDYGKVYISIKAKSGSNLTVATKESIVTSLKKYAVASVTPVIIDPETTYITVVVNFKYNSGITTKDVTTLQTNVLSKVATYNNDTLEDFTGMFRYSKLIEAINDADTSILSNITTLKMYKYFTPTLNAGTKYTISFNNALYNPHSGHNASAGGIISSTGFKINDDSSASEHFLDDDGEGILRAYYLSGTTRIYTDSTYGTVNYTTGEVILTSAHLTSISNVDGATSTRVRVFAIPNSNDIVPVRNQILSIDTSNSTITGEVDAIASGSSQAGTSYTTSSSYS</sequence>
<dbReference type="AlphaFoldDB" id="A0A381VRW7"/>
<evidence type="ECO:0000259" key="1">
    <source>
        <dbReference type="Pfam" id="PF21379"/>
    </source>
</evidence>
<evidence type="ECO:0008006" key="4">
    <source>
        <dbReference type="Google" id="ProtNLM"/>
    </source>
</evidence>
<feature type="domain" description="Baseplate wedge protein gp6-like N-terminal helical" evidence="1">
    <location>
        <begin position="12"/>
        <end position="84"/>
    </location>
</feature>
<protein>
    <recommendedName>
        <fullName evidence="4">Baseplate wedge subunit</fullName>
    </recommendedName>
</protein>
<dbReference type="EMBL" id="UINC01009607">
    <property type="protein sequence ID" value="SVA43056.1"/>
    <property type="molecule type" value="Genomic_DNA"/>
</dbReference>
<dbReference type="InterPro" id="IPR049026">
    <property type="entry name" value="Gp6-like_N"/>
</dbReference>
<gene>
    <name evidence="3" type="ORF">METZ01_LOCUS95910</name>
</gene>
<reference evidence="3" key="1">
    <citation type="submission" date="2018-05" db="EMBL/GenBank/DDBJ databases">
        <authorList>
            <person name="Lanie J.A."/>
            <person name="Ng W.-L."/>
            <person name="Kazmierczak K.M."/>
            <person name="Andrzejewski T.M."/>
            <person name="Davidsen T.M."/>
            <person name="Wayne K.J."/>
            <person name="Tettelin H."/>
            <person name="Glass J.I."/>
            <person name="Rusch D."/>
            <person name="Podicherti R."/>
            <person name="Tsui H.-C.T."/>
            <person name="Winkler M.E."/>
        </authorList>
    </citation>
    <scope>NUCLEOTIDE SEQUENCE</scope>
</reference>
<name>A0A381VRW7_9ZZZZ</name>
<accession>A0A381VRW7</accession>
<dbReference type="InterPro" id="IPR049027">
    <property type="entry name" value="Gp6_C-I"/>
</dbReference>
<organism evidence="3">
    <name type="scientific">marine metagenome</name>
    <dbReference type="NCBI Taxonomy" id="408172"/>
    <lineage>
        <taxon>unclassified sequences</taxon>
        <taxon>metagenomes</taxon>
        <taxon>ecological metagenomes</taxon>
    </lineage>
</organism>
<proteinExistence type="predicted"/>
<dbReference type="Pfam" id="PF21379">
    <property type="entry name" value="Gp6-like_1st"/>
    <property type="match status" value="1"/>
</dbReference>
<feature type="domain" description="Baseplate structural protein gp6 C-terminal" evidence="2">
    <location>
        <begin position="309"/>
        <end position="380"/>
    </location>
</feature>